<dbReference type="GO" id="GO:0006897">
    <property type="term" value="P:endocytosis"/>
    <property type="evidence" value="ECO:0007669"/>
    <property type="project" value="InterPro"/>
</dbReference>
<evidence type="ECO:0000256" key="1">
    <source>
        <dbReference type="SAM" id="Coils"/>
    </source>
</evidence>
<dbReference type="AlphaFoldDB" id="A0AAD8E2P9"/>
<accession>A0AAD8E2P9</accession>
<keyword evidence="1" id="KW-0175">Coiled coil</keyword>
<evidence type="ECO:0000259" key="3">
    <source>
        <dbReference type="Pfam" id="PF03528"/>
    </source>
</evidence>
<feature type="compositionally biased region" description="Basic and acidic residues" evidence="2">
    <location>
        <begin position="252"/>
        <end position="266"/>
    </location>
</feature>
<feature type="region of interest" description="Disordered" evidence="2">
    <location>
        <begin position="420"/>
        <end position="443"/>
    </location>
</feature>
<feature type="region of interest" description="Disordered" evidence="2">
    <location>
        <begin position="252"/>
        <end position="383"/>
    </location>
</feature>
<feature type="compositionally biased region" description="Polar residues" evidence="2">
    <location>
        <begin position="154"/>
        <end position="163"/>
    </location>
</feature>
<feature type="coiled-coil region" evidence="1">
    <location>
        <begin position="384"/>
        <end position="418"/>
    </location>
</feature>
<reference evidence="4" key="2">
    <citation type="submission" date="2023-05" db="EMBL/GenBank/DDBJ databases">
        <authorList>
            <person name="Fouks B."/>
        </authorList>
    </citation>
    <scope>NUCLEOTIDE SEQUENCE</scope>
    <source>
        <strain evidence="4">Stay&amp;Tobe</strain>
        <tissue evidence="4">Testes</tissue>
    </source>
</reference>
<evidence type="ECO:0000313" key="4">
    <source>
        <dbReference type="EMBL" id="KAJ9574302.1"/>
    </source>
</evidence>
<gene>
    <name evidence="4" type="ORF">L9F63_026050</name>
</gene>
<proteinExistence type="predicted"/>
<dbReference type="InterPro" id="IPR018514">
    <property type="entry name" value="Rabaptin_CC"/>
</dbReference>
<dbReference type="PANTHER" id="PTHR31179">
    <property type="entry name" value="RAB GTPASE-BINDING EFFECTOR PROTEIN"/>
    <property type="match status" value="1"/>
</dbReference>
<dbReference type="InterPro" id="IPR003914">
    <property type="entry name" value="Rabaptin"/>
</dbReference>
<dbReference type="EMBL" id="JASPKZ010010496">
    <property type="protein sequence ID" value="KAJ9574302.1"/>
    <property type="molecule type" value="Genomic_DNA"/>
</dbReference>
<keyword evidence="5" id="KW-1185">Reference proteome</keyword>
<evidence type="ECO:0000256" key="2">
    <source>
        <dbReference type="SAM" id="MobiDB-lite"/>
    </source>
</evidence>
<dbReference type="Pfam" id="PF03528">
    <property type="entry name" value="Rabaptin"/>
    <property type="match status" value="1"/>
</dbReference>
<feature type="domain" description="Rabaptin coiled-coil" evidence="3">
    <location>
        <begin position="204"/>
        <end position="281"/>
    </location>
</feature>
<sequence>METSSEIENSLSRKSEDSDDIDLNTKVQTLLERIEKLEGEKEHIREEFGHQRAKMKELYLQKEVLSDEVISEVKKLSSELDEAKSQLVVAGFRLESDLQDEKRKCQEEIASLQQIVQETVEESSTSRSKYECEMKRLRRANERLESELHELRTVVQQHQQQGTAEKGERDNAPMLAPGVMLSAVTKTLARKVVSQLGADASSASQDNLEDSMRKVNKYAQEDAEVLRSLVIPLEEEIQALKEKLRYTDQQLRKYEGDKDDPVKWSEEPADTSCKENVPLAVQNDTTSDVVSPSRDNSVNSSGNKTNQTASSLETDGHQTQPVTNSPKANAMITSSSLSEIEVTSTKKSPDGQSPIPADGGGSEKDCESVGSPVSQGKQPPCDMCSNYEAQLVRAQQRARELEKQVATQERTVDRYREDLAKESDFRKDMEEKWNEKKEEHKIQ</sequence>
<feature type="region of interest" description="Disordered" evidence="2">
    <location>
        <begin position="154"/>
        <end position="173"/>
    </location>
</feature>
<name>A0AAD8E2P9_DIPPU</name>
<protein>
    <recommendedName>
        <fullName evidence="3">Rabaptin coiled-coil domain-containing protein</fullName>
    </recommendedName>
</protein>
<feature type="region of interest" description="Disordered" evidence="2">
    <location>
        <begin position="1"/>
        <end position="22"/>
    </location>
</feature>
<feature type="non-terminal residue" evidence="4">
    <location>
        <position position="1"/>
    </location>
</feature>
<dbReference type="GO" id="GO:0008083">
    <property type="term" value="F:growth factor activity"/>
    <property type="evidence" value="ECO:0007669"/>
    <property type="project" value="InterPro"/>
</dbReference>
<dbReference type="Proteomes" id="UP001233999">
    <property type="component" value="Unassembled WGS sequence"/>
</dbReference>
<dbReference type="PANTHER" id="PTHR31179:SF7">
    <property type="entry name" value="FYVE-TYPE DOMAIN-CONTAINING PROTEIN"/>
    <property type="match status" value="1"/>
</dbReference>
<reference evidence="4" key="1">
    <citation type="journal article" date="2023" name="IScience">
        <title>Live-bearing cockroach genome reveals convergent evolutionary mechanisms linked to viviparity in insects and beyond.</title>
        <authorList>
            <person name="Fouks B."/>
            <person name="Harrison M.C."/>
            <person name="Mikhailova A.A."/>
            <person name="Marchal E."/>
            <person name="English S."/>
            <person name="Carruthers M."/>
            <person name="Jennings E.C."/>
            <person name="Chiamaka E.L."/>
            <person name="Frigard R.A."/>
            <person name="Pippel M."/>
            <person name="Attardo G.M."/>
            <person name="Benoit J.B."/>
            <person name="Bornberg-Bauer E."/>
            <person name="Tobe S.S."/>
        </authorList>
    </citation>
    <scope>NUCLEOTIDE SEQUENCE</scope>
    <source>
        <strain evidence="4">Stay&amp;Tobe</strain>
    </source>
</reference>
<feature type="compositionally biased region" description="Polar residues" evidence="2">
    <location>
        <begin position="1"/>
        <end position="10"/>
    </location>
</feature>
<organism evidence="4 5">
    <name type="scientific">Diploptera punctata</name>
    <name type="common">Pacific beetle cockroach</name>
    <dbReference type="NCBI Taxonomy" id="6984"/>
    <lineage>
        <taxon>Eukaryota</taxon>
        <taxon>Metazoa</taxon>
        <taxon>Ecdysozoa</taxon>
        <taxon>Arthropoda</taxon>
        <taxon>Hexapoda</taxon>
        <taxon>Insecta</taxon>
        <taxon>Pterygota</taxon>
        <taxon>Neoptera</taxon>
        <taxon>Polyneoptera</taxon>
        <taxon>Dictyoptera</taxon>
        <taxon>Blattodea</taxon>
        <taxon>Blaberoidea</taxon>
        <taxon>Blaberidae</taxon>
        <taxon>Diplopterinae</taxon>
        <taxon>Diploptera</taxon>
    </lineage>
</organism>
<feature type="compositionally biased region" description="Polar residues" evidence="2">
    <location>
        <begin position="282"/>
        <end position="346"/>
    </location>
</feature>
<dbReference type="GO" id="GO:0005096">
    <property type="term" value="F:GTPase activator activity"/>
    <property type="evidence" value="ECO:0007669"/>
    <property type="project" value="InterPro"/>
</dbReference>
<comment type="caution">
    <text evidence="4">The sequence shown here is derived from an EMBL/GenBank/DDBJ whole genome shotgun (WGS) entry which is preliminary data.</text>
</comment>
<evidence type="ECO:0000313" key="5">
    <source>
        <dbReference type="Proteomes" id="UP001233999"/>
    </source>
</evidence>